<evidence type="ECO:0000256" key="2">
    <source>
        <dbReference type="ARBA" id="ARBA00023125"/>
    </source>
</evidence>
<protein>
    <submittedName>
        <fullName evidence="6">TetR/AcrR family transcriptional regulator</fullName>
    </submittedName>
</protein>
<dbReference type="PROSITE" id="PS50977">
    <property type="entry name" value="HTH_TETR_2"/>
    <property type="match status" value="1"/>
</dbReference>
<dbReference type="InterPro" id="IPR050109">
    <property type="entry name" value="HTH-type_TetR-like_transc_reg"/>
</dbReference>
<dbReference type="InterPro" id="IPR036271">
    <property type="entry name" value="Tet_transcr_reg_TetR-rel_C_sf"/>
</dbReference>
<dbReference type="SUPFAM" id="SSF48498">
    <property type="entry name" value="Tetracyclin repressor-like, C-terminal domain"/>
    <property type="match status" value="1"/>
</dbReference>
<evidence type="ECO:0000256" key="1">
    <source>
        <dbReference type="ARBA" id="ARBA00023015"/>
    </source>
</evidence>
<evidence type="ECO:0000313" key="7">
    <source>
        <dbReference type="Proteomes" id="UP000663801"/>
    </source>
</evidence>
<reference evidence="6" key="1">
    <citation type="submission" date="2021-01" db="EMBL/GenBank/DDBJ databases">
        <title>KCTC 19127 draft genome.</title>
        <authorList>
            <person name="An D."/>
        </authorList>
    </citation>
    <scope>NUCLEOTIDE SEQUENCE</scope>
    <source>
        <strain evidence="6">KCTC 19127</strain>
    </source>
</reference>
<dbReference type="EMBL" id="JAERWL010000014">
    <property type="protein sequence ID" value="MBM9478014.1"/>
    <property type="molecule type" value="Genomic_DNA"/>
</dbReference>
<dbReference type="Gene3D" id="1.10.357.10">
    <property type="entry name" value="Tetracycline Repressor, domain 2"/>
    <property type="match status" value="1"/>
</dbReference>
<proteinExistence type="predicted"/>
<evidence type="ECO:0000313" key="6">
    <source>
        <dbReference type="EMBL" id="MBM9478014.1"/>
    </source>
</evidence>
<keyword evidence="3" id="KW-0804">Transcription</keyword>
<accession>A0A938YMK6</accession>
<feature type="domain" description="HTH tetR-type" evidence="5">
    <location>
        <begin position="19"/>
        <end position="78"/>
    </location>
</feature>
<dbReference type="Pfam" id="PF21597">
    <property type="entry name" value="TetR_C_43"/>
    <property type="match status" value="1"/>
</dbReference>
<comment type="caution">
    <text evidence="6">The sequence shown here is derived from an EMBL/GenBank/DDBJ whole genome shotgun (WGS) entry which is preliminary data.</text>
</comment>
<dbReference type="GO" id="GO:0000976">
    <property type="term" value="F:transcription cis-regulatory region binding"/>
    <property type="evidence" value="ECO:0007669"/>
    <property type="project" value="TreeGrafter"/>
</dbReference>
<evidence type="ECO:0000256" key="4">
    <source>
        <dbReference type="PROSITE-ProRule" id="PRU00335"/>
    </source>
</evidence>
<name>A0A938YMK6_9ACTN</name>
<dbReference type="GO" id="GO:0003700">
    <property type="term" value="F:DNA-binding transcription factor activity"/>
    <property type="evidence" value="ECO:0007669"/>
    <property type="project" value="TreeGrafter"/>
</dbReference>
<dbReference type="InterPro" id="IPR009057">
    <property type="entry name" value="Homeodomain-like_sf"/>
</dbReference>
<dbReference type="PANTHER" id="PTHR30055:SF234">
    <property type="entry name" value="HTH-TYPE TRANSCRIPTIONAL REGULATOR BETI"/>
    <property type="match status" value="1"/>
</dbReference>
<dbReference type="AlphaFoldDB" id="A0A938YMK6"/>
<dbReference type="Pfam" id="PF00440">
    <property type="entry name" value="TetR_N"/>
    <property type="match status" value="1"/>
</dbReference>
<organism evidence="6 7">
    <name type="scientific">Nakamurella flavida</name>
    <dbReference type="NCBI Taxonomy" id="363630"/>
    <lineage>
        <taxon>Bacteria</taxon>
        <taxon>Bacillati</taxon>
        <taxon>Actinomycetota</taxon>
        <taxon>Actinomycetes</taxon>
        <taxon>Nakamurellales</taxon>
        <taxon>Nakamurellaceae</taxon>
        <taxon>Nakamurella</taxon>
    </lineage>
</organism>
<evidence type="ECO:0000256" key="3">
    <source>
        <dbReference type="ARBA" id="ARBA00023163"/>
    </source>
</evidence>
<dbReference type="PRINTS" id="PR00455">
    <property type="entry name" value="HTHTETR"/>
</dbReference>
<sequence length="214" mass="23885">MTADASTDAGPRPLRADAERNRRLILQVAAQVFAEKGLDAGFDEIARRAGVGAGTVYRRFPHRDQLIEALLADRLDELAGLAERAVENPDAWVGLVEFLDRSIGLQIEDRGLRESMEVSGRWSECSVDLKGRLVRALRLVLARAQEQGRVRPDVGITDLGVIATMVSSVHDPEQPELWRRYLAVFLDGLCTRRDDPTPLPLAAPSEHFYTRFRD</sequence>
<keyword evidence="7" id="KW-1185">Reference proteome</keyword>
<feature type="DNA-binding region" description="H-T-H motif" evidence="4">
    <location>
        <begin position="41"/>
        <end position="60"/>
    </location>
</feature>
<dbReference type="PANTHER" id="PTHR30055">
    <property type="entry name" value="HTH-TYPE TRANSCRIPTIONAL REGULATOR RUTR"/>
    <property type="match status" value="1"/>
</dbReference>
<keyword evidence="2 4" id="KW-0238">DNA-binding</keyword>
<gene>
    <name evidence="6" type="ORF">JL107_16315</name>
</gene>
<keyword evidence="1" id="KW-0805">Transcription regulation</keyword>
<dbReference type="InterPro" id="IPR001647">
    <property type="entry name" value="HTH_TetR"/>
</dbReference>
<dbReference type="SUPFAM" id="SSF46689">
    <property type="entry name" value="Homeodomain-like"/>
    <property type="match status" value="1"/>
</dbReference>
<dbReference type="InterPro" id="IPR049445">
    <property type="entry name" value="TetR_SbtR-like_C"/>
</dbReference>
<dbReference type="RefSeq" id="WP_205258131.1">
    <property type="nucleotide sequence ID" value="NZ_BAAAPV010000002.1"/>
</dbReference>
<dbReference type="Proteomes" id="UP000663801">
    <property type="component" value="Unassembled WGS sequence"/>
</dbReference>
<evidence type="ECO:0000259" key="5">
    <source>
        <dbReference type="PROSITE" id="PS50977"/>
    </source>
</evidence>